<evidence type="ECO:0000313" key="1">
    <source>
        <dbReference type="EMBL" id="ACL03847.1"/>
    </source>
</evidence>
<evidence type="ECO:0000313" key="2">
    <source>
        <dbReference type="Proteomes" id="UP000000739"/>
    </source>
</evidence>
<reference evidence="1 2" key="1">
    <citation type="journal article" date="2012" name="Environ. Microbiol.">
        <title>The genome sequence of Desulfatibacillum alkenivorans AK-01: a blueprint for anaerobic alkane oxidation.</title>
        <authorList>
            <person name="Callaghan A.V."/>
            <person name="Morris B.E."/>
            <person name="Pereira I.A."/>
            <person name="McInerney M.J."/>
            <person name="Austin R.N."/>
            <person name="Groves J.T."/>
            <person name="Kukor J.J."/>
            <person name="Suflita J.M."/>
            <person name="Young L.Y."/>
            <person name="Zylstra G.J."/>
            <person name="Wawrik B."/>
        </authorList>
    </citation>
    <scope>NUCLEOTIDE SEQUENCE [LARGE SCALE GENOMIC DNA]</scope>
    <source>
        <strain evidence="1 2">AK-01</strain>
    </source>
</reference>
<protein>
    <recommendedName>
        <fullName evidence="3">Dockerin domain-containing protein</fullName>
    </recommendedName>
</protein>
<dbReference type="HOGENOM" id="CLU_1438935_0_0_7"/>
<gene>
    <name evidence="1" type="ordered locus">Dalk_2153</name>
</gene>
<proteinExistence type="predicted"/>
<dbReference type="GO" id="GO:0000272">
    <property type="term" value="P:polysaccharide catabolic process"/>
    <property type="evidence" value="ECO:0007669"/>
    <property type="project" value="InterPro"/>
</dbReference>
<dbReference type="KEGG" id="dal:Dalk_2153"/>
<sequence>MDIVAANYLVAFRLYLNDGVPDAAKTVSRSGTKLNGPYLCQSRGVSLEVDADAENIELVGFEASITLPPNTRVDFWLSNNGGARWYLARPGRAFTFPTTGADLRWKAELHSLSPALTPRVEQVELFNIIPGDMNIDSFVDMEDLLLTLQIMTGKGSGRKASLQNEVYDDGKISAQEALFIMQKISGDS</sequence>
<dbReference type="AlphaFoldDB" id="B8FF30"/>
<organism evidence="1 2">
    <name type="scientific">Desulfatibacillum aliphaticivorans</name>
    <dbReference type="NCBI Taxonomy" id="218208"/>
    <lineage>
        <taxon>Bacteria</taxon>
        <taxon>Pseudomonadati</taxon>
        <taxon>Thermodesulfobacteriota</taxon>
        <taxon>Desulfobacteria</taxon>
        <taxon>Desulfobacterales</taxon>
        <taxon>Desulfatibacillaceae</taxon>
        <taxon>Desulfatibacillum</taxon>
    </lineage>
</organism>
<evidence type="ECO:0008006" key="3">
    <source>
        <dbReference type="Google" id="ProtNLM"/>
    </source>
</evidence>
<dbReference type="SUPFAM" id="SSF63446">
    <property type="entry name" value="Type I dockerin domain"/>
    <property type="match status" value="1"/>
</dbReference>
<dbReference type="InterPro" id="IPR036439">
    <property type="entry name" value="Dockerin_dom_sf"/>
</dbReference>
<dbReference type="Proteomes" id="UP000000739">
    <property type="component" value="Chromosome"/>
</dbReference>
<dbReference type="Gene3D" id="1.10.1330.10">
    <property type="entry name" value="Dockerin domain"/>
    <property type="match status" value="1"/>
</dbReference>
<keyword evidence="2" id="KW-1185">Reference proteome</keyword>
<dbReference type="EMBL" id="CP001322">
    <property type="protein sequence ID" value="ACL03847.1"/>
    <property type="molecule type" value="Genomic_DNA"/>
</dbReference>
<accession>B8FF30</accession>
<name>B8FF30_DESAL</name>